<keyword evidence="5" id="KW-1185">Reference proteome</keyword>
<reference evidence="5" key="1">
    <citation type="journal article" date="2019" name="Int. J. Syst. Evol. Microbiol.">
        <title>The Global Catalogue of Microorganisms (GCM) 10K type strain sequencing project: providing services to taxonomists for standard genome sequencing and annotation.</title>
        <authorList>
            <consortium name="The Broad Institute Genomics Platform"/>
            <consortium name="The Broad Institute Genome Sequencing Center for Infectious Disease"/>
            <person name="Wu L."/>
            <person name="Ma J."/>
        </authorList>
    </citation>
    <scope>NUCLEOTIDE SEQUENCE [LARGE SCALE GENOMIC DNA]</scope>
    <source>
        <strain evidence="5">CCUG 50213</strain>
    </source>
</reference>
<proteinExistence type="predicted"/>
<feature type="domain" description="PepSY" evidence="3">
    <location>
        <begin position="147"/>
        <end position="203"/>
    </location>
</feature>
<dbReference type="PROSITE" id="PS51257">
    <property type="entry name" value="PROKAR_LIPOPROTEIN"/>
    <property type="match status" value="1"/>
</dbReference>
<feature type="compositionally biased region" description="Polar residues" evidence="1">
    <location>
        <begin position="29"/>
        <end position="43"/>
    </location>
</feature>
<keyword evidence="2" id="KW-0732">Signal</keyword>
<evidence type="ECO:0000256" key="2">
    <source>
        <dbReference type="SAM" id="SignalP"/>
    </source>
</evidence>
<feature type="chain" id="PRO_5045732912" evidence="2">
    <location>
        <begin position="27"/>
        <end position="205"/>
    </location>
</feature>
<dbReference type="Proteomes" id="UP001597181">
    <property type="component" value="Unassembled WGS sequence"/>
</dbReference>
<dbReference type="Gene3D" id="3.10.450.40">
    <property type="match status" value="2"/>
</dbReference>
<dbReference type="RefSeq" id="WP_343961373.1">
    <property type="nucleotide sequence ID" value="NZ_BAAAKZ010000010.1"/>
</dbReference>
<protein>
    <submittedName>
        <fullName evidence="4">PepSY domain-containing protein</fullName>
    </submittedName>
</protein>
<sequence>MRNHSLTATTAVLLGGALLLSGCAPAQSGGASTPKPSAPSTGEQAGPEGGAGSTARDTDLANATFAMSWTDALEAAGERFAGDPVSLSLEWQRTAFAYSVELVSDAESYDAVFNADTGELMFEATEQETPAEVAEKRQGLIVASELIAPADALAAAVAAAPGPVSEWEIDDEDGRLVYEVQIVTDTGDVDVRVDARTREIVEIDS</sequence>
<feature type="signal peptide" evidence="2">
    <location>
        <begin position="1"/>
        <end position="26"/>
    </location>
</feature>
<name>A0ABW3TN48_9MICO</name>
<accession>A0ABW3TN48</accession>
<evidence type="ECO:0000256" key="1">
    <source>
        <dbReference type="SAM" id="MobiDB-lite"/>
    </source>
</evidence>
<evidence type="ECO:0000313" key="5">
    <source>
        <dbReference type="Proteomes" id="UP001597181"/>
    </source>
</evidence>
<comment type="caution">
    <text evidence="4">The sequence shown here is derived from an EMBL/GenBank/DDBJ whole genome shotgun (WGS) entry which is preliminary data.</text>
</comment>
<dbReference type="Pfam" id="PF03413">
    <property type="entry name" value="PepSY"/>
    <property type="match status" value="1"/>
</dbReference>
<organism evidence="4 5">
    <name type="scientific">Leucobacter albus</name>
    <dbReference type="NCBI Taxonomy" id="272210"/>
    <lineage>
        <taxon>Bacteria</taxon>
        <taxon>Bacillati</taxon>
        <taxon>Actinomycetota</taxon>
        <taxon>Actinomycetes</taxon>
        <taxon>Micrococcales</taxon>
        <taxon>Microbacteriaceae</taxon>
        <taxon>Leucobacter</taxon>
    </lineage>
</organism>
<dbReference type="EMBL" id="JBHTLY010000004">
    <property type="protein sequence ID" value="MFD1202126.1"/>
    <property type="molecule type" value="Genomic_DNA"/>
</dbReference>
<feature type="region of interest" description="Disordered" evidence="1">
    <location>
        <begin position="25"/>
        <end position="56"/>
    </location>
</feature>
<gene>
    <name evidence="4" type="ORF">ACFQ3U_09515</name>
</gene>
<dbReference type="InterPro" id="IPR025711">
    <property type="entry name" value="PepSY"/>
</dbReference>
<evidence type="ECO:0000313" key="4">
    <source>
        <dbReference type="EMBL" id="MFD1202126.1"/>
    </source>
</evidence>
<evidence type="ECO:0000259" key="3">
    <source>
        <dbReference type="Pfam" id="PF03413"/>
    </source>
</evidence>